<evidence type="ECO:0000313" key="1">
    <source>
        <dbReference type="EMBL" id="MFM0102872.1"/>
    </source>
</evidence>
<comment type="caution">
    <text evidence="1">The sequence shown here is derived from an EMBL/GenBank/DDBJ whole genome shotgun (WGS) entry which is preliminary data.</text>
</comment>
<keyword evidence="2" id="KW-1185">Reference proteome</keyword>
<dbReference type="EMBL" id="JAQQDW010000006">
    <property type="protein sequence ID" value="MFM0102872.1"/>
    <property type="molecule type" value="Genomic_DNA"/>
</dbReference>
<name>A0ACC7N5W6_9BURK</name>
<gene>
    <name evidence="1" type="ORF">PQR01_05115</name>
</gene>
<accession>A0ACC7N5W6</accession>
<dbReference type="Proteomes" id="UP001629235">
    <property type="component" value="Unassembled WGS sequence"/>
</dbReference>
<sequence length="230" mass="26360">MNNIDAVFESYLSSLNFCPLCNHAINAVTNFYTFKGLLLIPVLWWLWFRADERREWTRQIVIATILSGILALFIGRVLADFLPFRMRPINTPEWHEHFASILHRESVLSAWSSFPSDHAMLWMSVAVGIFIASRRVGIFALLYTAIFICAPRAYLGIHYPTDLLAGAVIGIVITCIMTRGSIRTRYAPTVLRWMERYPGPSAMLAFVLCLELVTQFDELRKFASSFYKVL</sequence>
<evidence type="ECO:0000313" key="2">
    <source>
        <dbReference type="Proteomes" id="UP001629235"/>
    </source>
</evidence>
<organism evidence="1 2">
    <name type="scientific">Paraburkholderia rhynchosiae</name>
    <dbReference type="NCBI Taxonomy" id="487049"/>
    <lineage>
        <taxon>Bacteria</taxon>
        <taxon>Pseudomonadati</taxon>
        <taxon>Pseudomonadota</taxon>
        <taxon>Betaproteobacteria</taxon>
        <taxon>Burkholderiales</taxon>
        <taxon>Burkholderiaceae</taxon>
        <taxon>Paraburkholderia</taxon>
    </lineage>
</organism>
<reference evidence="1 2" key="1">
    <citation type="journal article" date="2024" name="Chem. Sci.">
        <title>Discovery of megapolipeptins by genome mining of a Burkholderiales bacteria collection.</title>
        <authorList>
            <person name="Paulo B.S."/>
            <person name="Recchia M.J.J."/>
            <person name="Lee S."/>
            <person name="Fergusson C.H."/>
            <person name="Romanowski S.B."/>
            <person name="Hernandez A."/>
            <person name="Krull N."/>
            <person name="Liu D.Y."/>
            <person name="Cavanagh H."/>
            <person name="Bos A."/>
            <person name="Gray C.A."/>
            <person name="Murphy B.T."/>
            <person name="Linington R.G."/>
            <person name="Eustaquio A.S."/>
        </authorList>
    </citation>
    <scope>NUCLEOTIDE SEQUENCE [LARGE SCALE GENOMIC DNA]</scope>
    <source>
        <strain evidence="1 2">RL18-126-BIB-B</strain>
    </source>
</reference>
<proteinExistence type="predicted"/>
<protein>
    <submittedName>
        <fullName evidence="1">Phosphatase PAP2 family protein</fullName>
    </submittedName>
</protein>